<evidence type="ECO:0000313" key="2">
    <source>
        <dbReference type="Proteomes" id="UP000694892"/>
    </source>
</evidence>
<name>A0A974H748_XENLA</name>
<dbReference type="Proteomes" id="UP000694892">
    <property type="component" value="Chromosome 8S"/>
</dbReference>
<organism evidence="1 2">
    <name type="scientific">Xenopus laevis</name>
    <name type="common">African clawed frog</name>
    <dbReference type="NCBI Taxonomy" id="8355"/>
    <lineage>
        <taxon>Eukaryota</taxon>
        <taxon>Metazoa</taxon>
        <taxon>Chordata</taxon>
        <taxon>Craniata</taxon>
        <taxon>Vertebrata</taxon>
        <taxon>Euteleostomi</taxon>
        <taxon>Amphibia</taxon>
        <taxon>Batrachia</taxon>
        <taxon>Anura</taxon>
        <taxon>Pipoidea</taxon>
        <taxon>Pipidae</taxon>
        <taxon>Xenopodinae</taxon>
        <taxon>Xenopus</taxon>
        <taxon>Xenopus</taxon>
    </lineage>
</organism>
<dbReference type="AlphaFoldDB" id="A0A974H748"/>
<dbReference type="EMBL" id="CM004481">
    <property type="protein sequence ID" value="OCT66796.1"/>
    <property type="molecule type" value="Genomic_DNA"/>
</dbReference>
<gene>
    <name evidence="1" type="ORF">XELAEV_18043046mg</name>
</gene>
<reference evidence="2" key="1">
    <citation type="journal article" date="2016" name="Nature">
        <title>Genome evolution in the allotetraploid frog Xenopus laevis.</title>
        <authorList>
            <person name="Session A.M."/>
            <person name="Uno Y."/>
            <person name="Kwon T."/>
            <person name="Chapman J.A."/>
            <person name="Toyoda A."/>
            <person name="Takahashi S."/>
            <person name="Fukui A."/>
            <person name="Hikosaka A."/>
            <person name="Suzuki A."/>
            <person name="Kondo M."/>
            <person name="van Heeringen S.J."/>
            <person name="Quigley I."/>
            <person name="Heinz S."/>
            <person name="Ogino H."/>
            <person name="Ochi H."/>
            <person name="Hellsten U."/>
            <person name="Lyons J.B."/>
            <person name="Simakov O."/>
            <person name="Putnam N."/>
            <person name="Stites J."/>
            <person name="Kuroki Y."/>
            <person name="Tanaka T."/>
            <person name="Michiue T."/>
            <person name="Watanabe M."/>
            <person name="Bogdanovic O."/>
            <person name="Lister R."/>
            <person name="Georgiou G."/>
            <person name="Paranjpe S.S."/>
            <person name="van Kruijsbergen I."/>
            <person name="Shu S."/>
            <person name="Carlson J."/>
            <person name="Kinoshita T."/>
            <person name="Ohta Y."/>
            <person name="Mawaribuchi S."/>
            <person name="Jenkins J."/>
            <person name="Grimwood J."/>
            <person name="Schmutz J."/>
            <person name="Mitros T."/>
            <person name="Mozaffari S.V."/>
            <person name="Suzuki Y."/>
            <person name="Haramoto Y."/>
            <person name="Yamamoto T.S."/>
            <person name="Takagi C."/>
            <person name="Heald R."/>
            <person name="Miller K."/>
            <person name="Haudenschild C."/>
            <person name="Kitzman J."/>
            <person name="Nakayama T."/>
            <person name="Izutsu Y."/>
            <person name="Robert J."/>
            <person name="Fortriede J."/>
            <person name="Burns K."/>
            <person name="Lotay V."/>
            <person name="Karimi K."/>
            <person name="Yasuoka Y."/>
            <person name="Dichmann D.S."/>
            <person name="Flajnik M.F."/>
            <person name="Houston D.W."/>
            <person name="Shendure J."/>
            <person name="DuPasquier L."/>
            <person name="Vize P.D."/>
            <person name="Zorn A.M."/>
            <person name="Ito M."/>
            <person name="Marcotte E.M."/>
            <person name="Wallingford J.B."/>
            <person name="Ito Y."/>
            <person name="Asashima M."/>
            <person name="Ueno N."/>
            <person name="Matsuda Y."/>
            <person name="Veenstra G.J."/>
            <person name="Fujiyama A."/>
            <person name="Harland R.M."/>
            <person name="Taira M."/>
            <person name="Rokhsar D.S."/>
        </authorList>
    </citation>
    <scope>NUCLEOTIDE SEQUENCE [LARGE SCALE GENOMIC DNA]</scope>
    <source>
        <strain evidence="2">J</strain>
    </source>
</reference>
<sequence>MMMFFLMEKNKIYDRNQTNRPVVACQYCVFSKKVENVVKVIKKWKTVWSPPMLSCKIGGTLKDELCPEEQKKRDRGHKYSWGNPKFGTSPCLNCVCCSGVIKGETINHPTKDIKCFATYDTKQVIHLLKCPCGLAYVFYNKGNGATNLYELY</sequence>
<accession>A0A974H748</accession>
<protein>
    <submittedName>
        <fullName evidence="1">Uncharacterized protein</fullName>
    </submittedName>
</protein>
<evidence type="ECO:0000313" key="1">
    <source>
        <dbReference type="EMBL" id="OCT66796.1"/>
    </source>
</evidence>
<proteinExistence type="predicted"/>